<dbReference type="Proteomes" id="UP000609651">
    <property type="component" value="Unassembled WGS sequence"/>
</dbReference>
<evidence type="ECO:0000259" key="1">
    <source>
        <dbReference type="Pfam" id="PF00782"/>
    </source>
</evidence>
<organism evidence="2 3">
    <name type="scientific">Alienimonas chondri</name>
    <dbReference type="NCBI Taxonomy" id="2681879"/>
    <lineage>
        <taxon>Bacteria</taxon>
        <taxon>Pseudomonadati</taxon>
        <taxon>Planctomycetota</taxon>
        <taxon>Planctomycetia</taxon>
        <taxon>Planctomycetales</taxon>
        <taxon>Planctomycetaceae</taxon>
        <taxon>Alienimonas</taxon>
    </lineage>
</organism>
<accession>A0ABX1V867</accession>
<keyword evidence="3" id="KW-1185">Reference proteome</keyword>
<name>A0ABX1V867_9PLAN</name>
<dbReference type="InterPro" id="IPR029021">
    <property type="entry name" value="Prot-tyrosine_phosphatase-like"/>
</dbReference>
<comment type="caution">
    <text evidence="2">The sequence shown here is derived from an EMBL/GenBank/DDBJ whole genome shotgun (WGS) entry which is preliminary data.</text>
</comment>
<dbReference type="SUPFAM" id="SSF52799">
    <property type="entry name" value="(Phosphotyrosine protein) phosphatases II"/>
    <property type="match status" value="1"/>
</dbReference>
<feature type="domain" description="Dual specificity phosphatase catalytic" evidence="1">
    <location>
        <begin position="10"/>
        <end position="100"/>
    </location>
</feature>
<protein>
    <recommendedName>
        <fullName evidence="1">Dual specificity phosphatase catalytic domain-containing protein</fullName>
    </recommendedName>
</protein>
<dbReference type="EMBL" id="WTPX01000007">
    <property type="protein sequence ID" value="NNJ24357.1"/>
    <property type="molecule type" value="Genomic_DNA"/>
</dbReference>
<gene>
    <name evidence="2" type="ORF">LzC2_04130</name>
</gene>
<dbReference type="Gene3D" id="3.90.190.10">
    <property type="entry name" value="Protein tyrosine phosphatase superfamily"/>
    <property type="match status" value="1"/>
</dbReference>
<dbReference type="CDD" id="cd14498">
    <property type="entry name" value="DSP"/>
    <property type="match status" value="1"/>
</dbReference>
<reference evidence="2 3" key="1">
    <citation type="journal article" date="2020" name="Syst. Appl. Microbiol.">
        <title>Alienimonas chondri sp. nov., a novel planctomycete isolated from the biofilm of the red alga Chondrus crispus.</title>
        <authorList>
            <person name="Vitorino I."/>
            <person name="Albuquerque L."/>
            <person name="Wiegand S."/>
            <person name="Kallscheuer N."/>
            <person name="da Costa M.S."/>
            <person name="Lobo-da-Cunha A."/>
            <person name="Jogler C."/>
            <person name="Lage O.M."/>
        </authorList>
    </citation>
    <scope>NUCLEOTIDE SEQUENCE [LARGE SCALE GENOMIC DNA]</scope>
    <source>
        <strain evidence="2 3">LzC2</strain>
    </source>
</reference>
<proteinExistence type="predicted"/>
<sequence>MIRPAFNGSVYLGNAGSARDLRRLYDLEIAAVVDLAAEERPAQLGRDLVYVRVPLHDDGSNPESLLVFAVESVSLLLRTGRRTLIACSAGMSRSPVIAAAAIALHTGDAFGDCLVRLTKDGPCDVSPSLATSVTGILKAMCAG</sequence>
<dbReference type="InterPro" id="IPR000340">
    <property type="entry name" value="Dual-sp_phosphatase_cat-dom"/>
</dbReference>
<dbReference type="Pfam" id="PF00782">
    <property type="entry name" value="DSPc"/>
    <property type="match status" value="1"/>
</dbReference>
<evidence type="ECO:0000313" key="3">
    <source>
        <dbReference type="Proteomes" id="UP000609651"/>
    </source>
</evidence>
<dbReference type="RefSeq" id="WP_171183215.1">
    <property type="nucleotide sequence ID" value="NZ_WTPX01000007.1"/>
</dbReference>
<evidence type="ECO:0000313" key="2">
    <source>
        <dbReference type="EMBL" id="NNJ24357.1"/>
    </source>
</evidence>